<evidence type="ECO:0000256" key="1">
    <source>
        <dbReference type="SAM" id="MobiDB-lite"/>
    </source>
</evidence>
<keyword evidence="2" id="KW-1133">Transmembrane helix</keyword>
<protein>
    <submittedName>
        <fullName evidence="3">Uncharacterized protein</fullName>
    </submittedName>
</protein>
<feature type="non-terminal residue" evidence="3">
    <location>
        <position position="1"/>
    </location>
</feature>
<evidence type="ECO:0000256" key="2">
    <source>
        <dbReference type="SAM" id="Phobius"/>
    </source>
</evidence>
<keyword evidence="2" id="KW-0472">Membrane</keyword>
<name>A0AAV5TTD1_9BILA</name>
<comment type="caution">
    <text evidence="3">The sequence shown here is derived from an EMBL/GenBank/DDBJ whole genome shotgun (WGS) entry which is preliminary data.</text>
</comment>
<feature type="compositionally biased region" description="Basic residues" evidence="1">
    <location>
        <begin position="276"/>
        <end position="305"/>
    </location>
</feature>
<gene>
    <name evidence="3" type="ORF">PENTCL1PPCAC_19910</name>
</gene>
<dbReference type="Proteomes" id="UP001432027">
    <property type="component" value="Unassembled WGS sequence"/>
</dbReference>
<reference evidence="3" key="1">
    <citation type="submission" date="2023-10" db="EMBL/GenBank/DDBJ databases">
        <title>Genome assembly of Pristionchus species.</title>
        <authorList>
            <person name="Yoshida K."/>
            <person name="Sommer R.J."/>
        </authorList>
    </citation>
    <scope>NUCLEOTIDE SEQUENCE</scope>
    <source>
        <strain evidence="3">RS0144</strain>
    </source>
</reference>
<evidence type="ECO:0000313" key="3">
    <source>
        <dbReference type="EMBL" id="GMS97735.1"/>
    </source>
</evidence>
<sequence length="339" mass="38161">IRVNSFSPTLGRPYCKRKNETTFAWYFKGEAVETATCEEHVSCSDVSPLLCYGANCDEVLTMTSDTFQCKEGKDLRIAALGVDTPVHHLSCDTSSGAWIQETNDGVKSKLPKGAELRCEEWPTIPKTALVSAIALHVVSFLVYLLFLLLLWFHLRKCLKQKMIIAALNKFKDKLNNPAPTPASPFIVNRTKSSESKSNQGSRAPLAPSARPHSPATNPKPEPKLTHEQKKIHEQIEFDGAYAEAIKKCEKLYPEMFKPQKRGYVSDEHAKIEAQARRRNAKAHPTKKKKNKGRHGRNKRHSKHSRHDQPDIDVEESDRKEDESIDEQNAKAGIPSKRQG</sequence>
<feature type="region of interest" description="Disordered" evidence="1">
    <location>
        <begin position="181"/>
        <end position="227"/>
    </location>
</feature>
<dbReference type="AlphaFoldDB" id="A0AAV5TTD1"/>
<organism evidence="3 4">
    <name type="scientific">Pristionchus entomophagus</name>
    <dbReference type="NCBI Taxonomy" id="358040"/>
    <lineage>
        <taxon>Eukaryota</taxon>
        <taxon>Metazoa</taxon>
        <taxon>Ecdysozoa</taxon>
        <taxon>Nematoda</taxon>
        <taxon>Chromadorea</taxon>
        <taxon>Rhabditida</taxon>
        <taxon>Rhabditina</taxon>
        <taxon>Diplogasteromorpha</taxon>
        <taxon>Diplogasteroidea</taxon>
        <taxon>Neodiplogasteridae</taxon>
        <taxon>Pristionchus</taxon>
    </lineage>
</organism>
<feature type="region of interest" description="Disordered" evidence="1">
    <location>
        <begin position="272"/>
        <end position="339"/>
    </location>
</feature>
<accession>A0AAV5TTD1</accession>
<feature type="transmembrane region" description="Helical" evidence="2">
    <location>
        <begin position="128"/>
        <end position="152"/>
    </location>
</feature>
<dbReference type="EMBL" id="BTSX01000004">
    <property type="protein sequence ID" value="GMS97735.1"/>
    <property type="molecule type" value="Genomic_DNA"/>
</dbReference>
<keyword evidence="2" id="KW-0812">Transmembrane</keyword>
<evidence type="ECO:0000313" key="4">
    <source>
        <dbReference type="Proteomes" id="UP001432027"/>
    </source>
</evidence>
<keyword evidence="4" id="KW-1185">Reference proteome</keyword>
<proteinExistence type="predicted"/>